<organism evidence="3 4">
    <name type="scientific">Heterorhabditis bacteriophora</name>
    <name type="common">Entomopathogenic nematode worm</name>
    <dbReference type="NCBI Taxonomy" id="37862"/>
    <lineage>
        <taxon>Eukaryota</taxon>
        <taxon>Metazoa</taxon>
        <taxon>Ecdysozoa</taxon>
        <taxon>Nematoda</taxon>
        <taxon>Chromadorea</taxon>
        <taxon>Rhabditida</taxon>
        <taxon>Rhabditina</taxon>
        <taxon>Rhabditomorpha</taxon>
        <taxon>Strongyloidea</taxon>
        <taxon>Heterorhabditidae</taxon>
        <taxon>Heterorhabditis</taxon>
    </lineage>
</organism>
<sequence>MSILEIVNHCSLTCLMKRRDLIGRLAKFQIVLVDYGIIIEYRPKKENSVCVTLSRYIGEEKLEKPEVHDEDTSIRKYHYYWRLEESFLFLAEYSVLDLISVSDNTSYLEAHYKVDKTKGAIRRRFYWTGLDEEVREFVKNCVKCQSRKPDPRQITKEPMGTMEESKMPSEKWHISILEPLPQTEKRNRYVLSMKDAFRRWIVTNALLSQDAETNIMSRRNGLRNEFDLENF</sequence>
<evidence type="ECO:0000313" key="3">
    <source>
        <dbReference type="Proteomes" id="UP000095283"/>
    </source>
</evidence>
<dbReference type="InterPro" id="IPR041588">
    <property type="entry name" value="Integrase_H2C2"/>
</dbReference>
<dbReference type="Gene3D" id="1.10.340.70">
    <property type="match status" value="1"/>
</dbReference>
<feature type="domain" description="Integrase zinc-binding" evidence="2">
    <location>
        <begin position="109"/>
        <end position="149"/>
    </location>
</feature>
<evidence type="ECO:0000256" key="1">
    <source>
        <dbReference type="ARBA" id="ARBA00012493"/>
    </source>
</evidence>
<dbReference type="EC" id="2.7.7.49" evidence="1"/>
<proteinExistence type="predicted"/>
<dbReference type="InterPro" id="IPR050951">
    <property type="entry name" value="Retrovirus_Pol_polyprotein"/>
</dbReference>
<reference evidence="4" key="1">
    <citation type="submission" date="2016-11" db="UniProtKB">
        <authorList>
            <consortium name="WormBaseParasite"/>
        </authorList>
    </citation>
    <scope>IDENTIFICATION</scope>
</reference>
<dbReference type="WBParaSite" id="Hba_04027">
    <property type="protein sequence ID" value="Hba_04027"/>
    <property type="gene ID" value="Hba_04027"/>
</dbReference>
<dbReference type="AlphaFoldDB" id="A0A1I7WGB5"/>
<dbReference type="Pfam" id="PF17921">
    <property type="entry name" value="Integrase_H2C2"/>
    <property type="match status" value="1"/>
</dbReference>
<dbReference type="Proteomes" id="UP000095283">
    <property type="component" value="Unplaced"/>
</dbReference>
<dbReference type="PANTHER" id="PTHR37984:SF5">
    <property type="entry name" value="PROTEIN NYNRIN-LIKE"/>
    <property type="match status" value="1"/>
</dbReference>
<evidence type="ECO:0000313" key="4">
    <source>
        <dbReference type="WBParaSite" id="Hba_04027"/>
    </source>
</evidence>
<dbReference type="PANTHER" id="PTHR37984">
    <property type="entry name" value="PROTEIN CBG26694"/>
    <property type="match status" value="1"/>
</dbReference>
<evidence type="ECO:0000259" key="2">
    <source>
        <dbReference type="Pfam" id="PF17921"/>
    </source>
</evidence>
<protein>
    <recommendedName>
        <fullName evidence="1">RNA-directed DNA polymerase</fullName>
        <ecNumber evidence="1">2.7.7.49</ecNumber>
    </recommendedName>
</protein>
<keyword evidence="3" id="KW-1185">Reference proteome</keyword>
<dbReference type="GO" id="GO:0003964">
    <property type="term" value="F:RNA-directed DNA polymerase activity"/>
    <property type="evidence" value="ECO:0007669"/>
    <property type="project" value="UniProtKB-EC"/>
</dbReference>
<accession>A0A1I7WGB5</accession>
<name>A0A1I7WGB5_HETBA</name>